<proteinExistence type="predicted"/>
<dbReference type="CDD" id="cd10918">
    <property type="entry name" value="CE4_NodB_like_5s_6s"/>
    <property type="match status" value="1"/>
</dbReference>
<evidence type="ECO:0000259" key="3">
    <source>
        <dbReference type="PROSITE" id="PS51677"/>
    </source>
</evidence>
<keyword evidence="2" id="KW-0732">Signal</keyword>
<dbReference type="Proteomes" id="UP000182409">
    <property type="component" value="Unassembled WGS sequence"/>
</dbReference>
<dbReference type="SUPFAM" id="SSF88713">
    <property type="entry name" value="Glycoside hydrolase/deacetylase"/>
    <property type="match status" value="1"/>
</dbReference>
<dbReference type="InterPro" id="IPR011330">
    <property type="entry name" value="Glyco_hydro/deAcase_b/a-brl"/>
</dbReference>
<dbReference type="Gene3D" id="3.20.20.370">
    <property type="entry name" value="Glycoside hydrolase/deacetylase"/>
    <property type="match status" value="1"/>
</dbReference>
<dbReference type="RefSeq" id="WP_170835069.1">
    <property type="nucleotide sequence ID" value="NZ_FNSD01000001.1"/>
</dbReference>
<dbReference type="EMBL" id="FNSD01000001">
    <property type="protein sequence ID" value="SEC44515.1"/>
    <property type="molecule type" value="Genomic_DNA"/>
</dbReference>
<protein>
    <submittedName>
        <fullName evidence="4">Polysaccharide deacetylase</fullName>
    </submittedName>
</protein>
<sequence>MMQSVDTDYLELSNMRAFAYHEICNASGRDTNVSPENFFQQLATLCGPSRRPRGPVAITFDDGHASNIAMAAPILEGFSLKAHFFITTDWISTRPECMTWNDIRSLAKSAHTIGSHSASHPVLPRCPHAKLAQELVSSRKRLEDHIGRQVKTISMPDGRWNESVIRACAAAGYEVVYTSEPGFYRPPALSGDLMTPTIIGRCVVRSGTNLRTIATYAEGRSTAVHLLQAAYYLRHGVRSVIATDAYQRLRSHLSRTAAQ</sequence>
<evidence type="ECO:0000313" key="4">
    <source>
        <dbReference type="EMBL" id="SEC44515.1"/>
    </source>
</evidence>
<feature type="domain" description="NodB homology" evidence="3">
    <location>
        <begin position="54"/>
        <end position="259"/>
    </location>
</feature>
<dbReference type="PANTHER" id="PTHR34216">
    <property type="match status" value="1"/>
</dbReference>
<accession>A0A1H4SJY4</accession>
<dbReference type="PROSITE" id="PS51677">
    <property type="entry name" value="NODB"/>
    <property type="match status" value="1"/>
</dbReference>
<evidence type="ECO:0000256" key="1">
    <source>
        <dbReference type="ARBA" id="ARBA00004613"/>
    </source>
</evidence>
<evidence type="ECO:0000313" key="5">
    <source>
        <dbReference type="Proteomes" id="UP000182409"/>
    </source>
</evidence>
<dbReference type="InterPro" id="IPR002509">
    <property type="entry name" value="NODB_dom"/>
</dbReference>
<dbReference type="GO" id="GO:0005975">
    <property type="term" value="P:carbohydrate metabolic process"/>
    <property type="evidence" value="ECO:0007669"/>
    <property type="project" value="InterPro"/>
</dbReference>
<evidence type="ECO:0000256" key="2">
    <source>
        <dbReference type="ARBA" id="ARBA00022729"/>
    </source>
</evidence>
<dbReference type="GO" id="GO:0016810">
    <property type="term" value="F:hydrolase activity, acting on carbon-nitrogen (but not peptide) bonds"/>
    <property type="evidence" value="ECO:0007669"/>
    <property type="project" value="InterPro"/>
</dbReference>
<dbReference type="InterPro" id="IPR051398">
    <property type="entry name" value="Polysacch_Deacetylase"/>
</dbReference>
<organism evidence="4 5">
    <name type="scientific">Terriglobus roseus</name>
    <dbReference type="NCBI Taxonomy" id="392734"/>
    <lineage>
        <taxon>Bacteria</taxon>
        <taxon>Pseudomonadati</taxon>
        <taxon>Acidobacteriota</taxon>
        <taxon>Terriglobia</taxon>
        <taxon>Terriglobales</taxon>
        <taxon>Acidobacteriaceae</taxon>
        <taxon>Terriglobus</taxon>
    </lineage>
</organism>
<dbReference type="PANTHER" id="PTHR34216:SF3">
    <property type="entry name" value="POLY-BETA-1,6-N-ACETYL-D-GLUCOSAMINE N-DEACETYLASE"/>
    <property type="match status" value="1"/>
</dbReference>
<dbReference type="GO" id="GO:0005576">
    <property type="term" value="C:extracellular region"/>
    <property type="evidence" value="ECO:0007669"/>
    <property type="project" value="UniProtKB-SubCell"/>
</dbReference>
<name>A0A1H4SJY4_9BACT</name>
<comment type="subcellular location">
    <subcellularLocation>
        <location evidence="1">Secreted</location>
    </subcellularLocation>
</comment>
<dbReference type="Pfam" id="PF01522">
    <property type="entry name" value="Polysacc_deac_1"/>
    <property type="match status" value="1"/>
</dbReference>
<gene>
    <name evidence="4" type="ORF">SAMN05443244_3475</name>
</gene>
<dbReference type="AlphaFoldDB" id="A0A1H4SJY4"/>
<reference evidence="4 5" key="1">
    <citation type="submission" date="2016-10" db="EMBL/GenBank/DDBJ databases">
        <authorList>
            <person name="de Groot N.N."/>
        </authorList>
    </citation>
    <scope>NUCLEOTIDE SEQUENCE [LARGE SCALE GENOMIC DNA]</scope>
    <source>
        <strain evidence="4 5">AB35.6</strain>
    </source>
</reference>